<protein>
    <submittedName>
        <fullName evidence="1">YfcL protein</fullName>
    </submittedName>
</protein>
<dbReference type="EMBL" id="JQED01000015">
    <property type="protein sequence ID" value="KGJ93195.1"/>
    <property type="molecule type" value="Genomic_DNA"/>
</dbReference>
<dbReference type="Proteomes" id="UP000029843">
    <property type="component" value="Unassembled WGS sequence"/>
</dbReference>
<gene>
    <name evidence="1" type="ORF">ND2E_2661</name>
</gene>
<dbReference type="OrthoDB" id="5600394at2"/>
<evidence type="ECO:0000313" key="2">
    <source>
        <dbReference type="Proteomes" id="UP000029843"/>
    </source>
</evidence>
<dbReference type="RefSeq" id="WP_033093396.1">
    <property type="nucleotide sequence ID" value="NZ_JQED01000015.1"/>
</dbReference>
<reference evidence="1 2" key="1">
    <citation type="submission" date="2014-08" db="EMBL/GenBank/DDBJ databases">
        <title>Genomic and Phenotypic Diversity of Colwellia psychrerythraea strains from Disparate Marine Basins.</title>
        <authorList>
            <person name="Techtmann S.M."/>
            <person name="Stelling S.C."/>
            <person name="Utturkar S.M."/>
            <person name="Alshibli N."/>
            <person name="Harris A."/>
            <person name="Brown S.D."/>
            <person name="Hazen T.C."/>
        </authorList>
    </citation>
    <scope>NUCLEOTIDE SEQUENCE [LARGE SCALE GENOMIC DNA]</scope>
    <source>
        <strain evidence="1 2">ND2E</strain>
    </source>
</reference>
<sequence>MTKNSTMPTEQLTIVADIYLYFDGLFELDDIDSDTLFASSYLRGLISLVATEFGDESQAISADLIDGVSEKIILAKTELAPQDYAIVNNFWLAIQQNVTFK</sequence>
<comment type="caution">
    <text evidence="1">The sequence shown here is derived from an EMBL/GenBank/DDBJ whole genome shotgun (WGS) entry which is preliminary data.</text>
</comment>
<dbReference type="InterPro" id="IPR014987">
    <property type="entry name" value="UPF_YfcL"/>
</dbReference>
<proteinExistence type="predicted"/>
<evidence type="ECO:0000313" key="1">
    <source>
        <dbReference type="EMBL" id="KGJ93195.1"/>
    </source>
</evidence>
<dbReference type="PATRIC" id="fig|28229.4.peg.1695"/>
<dbReference type="AlphaFoldDB" id="A0A099KSM0"/>
<accession>A0A099KSM0</accession>
<organism evidence="1 2">
    <name type="scientific">Colwellia psychrerythraea</name>
    <name type="common">Vibrio psychroerythus</name>
    <dbReference type="NCBI Taxonomy" id="28229"/>
    <lineage>
        <taxon>Bacteria</taxon>
        <taxon>Pseudomonadati</taxon>
        <taxon>Pseudomonadota</taxon>
        <taxon>Gammaproteobacteria</taxon>
        <taxon>Alteromonadales</taxon>
        <taxon>Colwelliaceae</taxon>
        <taxon>Colwellia</taxon>
    </lineage>
</organism>
<name>A0A099KSM0_COLPS</name>
<dbReference type="Pfam" id="PF08891">
    <property type="entry name" value="YfcL"/>
    <property type="match status" value="1"/>
</dbReference>